<protein>
    <recommendedName>
        <fullName evidence="4">Golgin subfamily A member 7/ERF4 domain-containing protein</fullName>
    </recommendedName>
</protein>
<reference evidence="5 6" key="1">
    <citation type="submission" date="2017-06" db="EMBL/GenBank/DDBJ databases">
        <title>A platform for efficient transgenesis in Macrostomum lignano, a flatworm model organism for stem cell research.</title>
        <authorList>
            <person name="Berezikov E."/>
        </authorList>
    </citation>
    <scope>NUCLEOTIDE SEQUENCE [LARGE SCALE GENOMIC DNA]</scope>
    <source>
        <strain evidence="5">DV1</strain>
        <tissue evidence="5">Whole organism</tissue>
    </source>
</reference>
<accession>A0A267GCB1</accession>
<evidence type="ECO:0000259" key="4">
    <source>
        <dbReference type="Pfam" id="PF10256"/>
    </source>
</evidence>
<name>A0A267GCB1_9PLAT</name>
<dbReference type="PANTHER" id="PTHR13005:SF4">
    <property type="entry name" value="CYSTEINE-RICH HYDROPHOBIC PROTEIN"/>
    <property type="match status" value="1"/>
</dbReference>
<dbReference type="Proteomes" id="UP000215902">
    <property type="component" value="Unassembled WGS sequence"/>
</dbReference>
<keyword evidence="6" id="KW-1185">Reference proteome</keyword>
<gene>
    <name evidence="5" type="ORF">BOX15_Mlig011730g2</name>
</gene>
<dbReference type="Pfam" id="PF10256">
    <property type="entry name" value="Erf4"/>
    <property type="match status" value="1"/>
</dbReference>
<organism evidence="5 6">
    <name type="scientific">Macrostomum lignano</name>
    <dbReference type="NCBI Taxonomy" id="282301"/>
    <lineage>
        <taxon>Eukaryota</taxon>
        <taxon>Metazoa</taxon>
        <taxon>Spiralia</taxon>
        <taxon>Lophotrochozoa</taxon>
        <taxon>Platyhelminthes</taxon>
        <taxon>Rhabditophora</taxon>
        <taxon>Macrostomorpha</taxon>
        <taxon>Macrostomida</taxon>
        <taxon>Macrostomidae</taxon>
        <taxon>Macrostomum</taxon>
    </lineage>
</organism>
<dbReference type="AlphaFoldDB" id="A0A267GCB1"/>
<keyword evidence="3" id="KW-0812">Transmembrane</keyword>
<comment type="subcellular location">
    <subcellularLocation>
        <location evidence="1">Membrane</location>
    </subcellularLocation>
</comment>
<sequence length="168" mass="19648">MTSNDVNLDAIDVVYEDDIDRVILDQLPQPDPIIIRGNGNVTLFGLNNRFCSDYPSELQGRVAPEEFKQTVERINAILRKTMPLNLKWYICGCFCCCCTLGCSLWPVVCLNKRTRSTIEKSLEWENQNLYHRLRLHWRLVRLRFDSSNMMEYVLELSFLPKPSIQFPD</sequence>
<evidence type="ECO:0000256" key="3">
    <source>
        <dbReference type="SAM" id="Phobius"/>
    </source>
</evidence>
<dbReference type="InterPro" id="IPR019383">
    <property type="entry name" value="Golgin_A_7/ERF4"/>
</dbReference>
<dbReference type="EMBL" id="NIVC01000445">
    <property type="protein sequence ID" value="PAA82882.1"/>
    <property type="molecule type" value="Genomic_DNA"/>
</dbReference>
<dbReference type="GO" id="GO:0016020">
    <property type="term" value="C:membrane"/>
    <property type="evidence" value="ECO:0007669"/>
    <property type="project" value="UniProtKB-SubCell"/>
</dbReference>
<evidence type="ECO:0000313" key="5">
    <source>
        <dbReference type="EMBL" id="PAA82882.1"/>
    </source>
</evidence>
<keyword evidence="3" id="KW-1133">Transmembrane helix</keyword>
<keyword evidence="2 3" id="KW-0472">Membrane</keyword>
<proteinExistence type="predicted"/>
<feature type="transmembrane region" description="Helical" evidence="3">
    <location>
        <begin position="88"/>
        <end position="108"/>
    </location>
</feature>
<dbReference type="STRING" id="282301.A0A267GCB1"/>
<feature type="domain" description="Golgin subfamily A member 7/ERF4" evidence="4">
    <location>
        <begin position="49"/>
        <end position="137"/>
    </location>
</feature>
<evidence type="ECO:0000256" key="1">
    <source>
        <dbReference type="ARBA" id="ARBA00004370"/>
    </source>
</evidence>
<dbReference type="OrthoDB" id="67682at2759"/>
<dbReference type="PANTHER" id="PTHR13005">
    <property type="entry name" value="CYSTEINE-RICH HYDROPHOBIC DOMAIN PROTEIN BRAIN X-LINKED PROTEIN"/>
    <property type="match status" value="1"/>
</dbReference>
<evidence type="ECO:0000313" key="6">
    <source>
        <dbReference type="Proteomes" id="UP000215902"/>
    </source>
</evidence>
<comment type="caution">
    <text evidence="5">The sequence shown here is derived from an EMBL/GenBank/DDBJ whole genome shotgun (WGS) entry which is preliminary data.</text>
</comment>
<evidence type="ECO:0000256" key="2">
    <source>
        <dbReference type="ARBA" id="ARBA00023136"/>
    </source>
</evidence>
<dbReference type="InterPro" id="IPR039735">
    <property type="entry name" value="CHIC1/2"/>
</dbReference>